<keyword evidence="2" id="KW-1185">Reference proteome</keyword>
<sequence length="164" mass="18841">MKETFKAGDKVYFPAHGFNIHELKGASDFTYPINLTIGTQRFSFTEQGYFIYGQGVPSIFLATRENHKKLTEFYSMAFEEPPKPKLPREVIQAMLDDGWKYVPCFVSDSKMYPDTTCSLTLIKSIKDNGLFRDTSKLYWSYAVPFDLKTSKPIIDYVNGQIVTE</sequence>
<name>A0ABY6M7T5_MORBO</name>
<reference evidence="1" key="1">
    <citation type="journal article" date="2022" name="BMC Microbiol.">
        <title>Whole genome sequencing of Moraxella bovis strains from North America reveals two genotypes with different genetic determinants.</title>
        <authorList>
            <person name="Wynn E.L."/>
            <person name="Hille M.M."/>
            <person name="Loy J.D."/>
            <person name="Schuller G."/>
            <person name="Kuhn K.L."/>
            <person name="Dickey A.M."/>
            <person name="Bono J.L."/>
            <person name="Clawson M.L."/>
        </authorList>
    </citation>
    <scope>NUCLEOTIDE SEQUENCE</scope>
    <source>
        <strain evidence="1">SAM102599</strain>
    </source>
</reference>
<evidence type="ECO:0000313" key="2">
    <source>
        <dbReference type="Proteomes" id="UP001163632"/>
    </source>
</evidence>
<proteinExistence type="predicted"/>
<accession>A0ABY6M7T5</accession>
<organism evidence="1 2">
    <name type="scientific">Moraxella bovis</name>
    <dbReference type="NCBI Taxonomy" id="476"/>
    <lineage>
        <taxon>Bacteria</taxon>
        <taxon>Pseudomonadati</taxon>
        <taxon>Pseudomonadota</taxon>
        <taxon>Gammaproteobacteria</taxon>
        <taxon>Moraxellales</taxon>
        <taxon>Moraxellaceae</taxon>
        <taxon>Moraxella</taxon>
    </lineage>
</organism>
<dbReference type="EMBL" id="CP087830">
    <property type="protein sequence ID" value="UZA02941.1"/>
    <property type="molecule type" value="Genomic_DNA"/>
</dbReference>
<protein>
    <submittedName>
        <fullName evidence="1">Uncharacterized protein</fullName>
    </submittedName>
</protein>
<dbReference type="Proteomes" id="UP001163632">
    <property type="component" value="Chromosome"/>
</dbReference>
<gene>
    <name evidence="1" type="ORF">LP092_13550</name>
</gene>
<dbReference type="RefSeq" id="WP_264697099.1">
    <property type="nucleotide sequence ID" value="NZ_CP087771.1"/>
</dbReference>
<evidence type="ECO:0000313" key="1">
    <source>
        <dbReference type="EMBL" id="UZA02941.1"/>
    </source>
</evidence>